<comment type="caution">
    <text evidence="4">The sequence shown here is derived from an EMBL/GenBank/DDBJ whole genome shotgun (WGS) entry which is preliminary data.</text>
</comment>
<dbReference type="EMBL" id="CAVMBE010000144">
    <property type="protein sequence ID" value="CAK4034871.1"/>
    <property type="molecule type" value="Genomic_DNA"/>
</dbReference>
<evidence type="ECO:0000256" key="2">
    <source>
        <dbReference type="ARBA" id="ARBA00022857"/>
    </source>
</evidence>
<keyword evidence="3" id="KW-0560">Oxidoreductase</keyword>
<dbReference type="InterPro" id="IPR036291">
    <property type="entry name" value="NAD(P)-bd_dom_sf"/>
</dbReference>
<evidence type="ECO:0000313" key="5">
    <source>
        <dbReference type="Proteomes" id="UP001296104"/>
    </source>
</evidence>
<reference evidence="4" key="1">
    <citation type="submission" date="2023-11" db="EMBL/GenBank/DDBJ databases">
        <authorList>
            <person name="Alioto T."/>
            <person name="Alioto T."/>
            <person name="Gomez Garrido J."/>
        </authorList>
    </citation>
    <scope>NUCLEOTIDE SEQUENCE</scope>
</reference>
<dbReference type="SUPFAM" id="SSF51735">
    <property type="entry name" value="NAD(P)-binding Rossmann-fold domains"/>
    <property type="match status" value="1"/>
</dbReference>
<evidence type="ECO:0000256" key="3">
    <source>
        <dbReference type="ARBA" id="ARBA00023002"/>
    </source>
</evidence>
<comment type="similarity">
    <text evidence="1">Belongs to the short-chain dehydrogenases/reductases (SDR) family.</text>
</comment>
<gene>
    <name evidence="4" type="ORF">LECACI_7A010029</name>
</gene>
<proteinExistence type="inferred from homology"/>
<dbReference type="Proteomes" id="UP001296104">
    <property type="component" value="Unassembled WGS sequence"/>
</dbReference>
<dbReference type="PANTHER" id="PTHR43477">
    <property type="entry name" value="DIHYDROANTICAPSIN 7-DEHYDROGENASE"/>
    <property type="match status" value="1"/>
</dbReference>
<dbReference type="InterPro" id="IPR057571">
    <property type="entry name" value="SDR_PhqE-like"/>
</dbReference>
<organism evidence="4 5">
    <name type="scientific">Lecanosticta acicola</name>
    <dbReference type="NCBI Taxonomy" id="111012"/>
    <lineage>
        <taxon>Eukaryota</taxon>
        <taxon>Fungi</taxon>
        <taxon>Dikarya</taxon>
        <taxon>Ascomycota</taxon>
        <taxon>Pezizomycotina</taxon>
        <taxon>Dothideomycetes</taxon>
        <taxon>Dothideomycetidae</taxon>
        <taxon>Mycosphaerellales</taxon>
        <taxon>Mycosphaerellaceae</taxon>
        <taxon>Lecanosticta</taxon>
    </lineage>
</organism>
<sequence>MADQLKYTNKIKGDRVLVVGGSAGIGYAAAEACLENGCHVTISSSNPDRIQRAITKLQTTYPSFQTNIQGHACDLSDPANLETNLLLLLDRTSQAGKIDHIIHTAGDSLAVLKLEELSMDTVYAAGQIRFFAPLFLAKHAPKFLAPGPKASITLTTGAVSERPIPNWTVVNSYATGLQGMTRGLALDLAPIRVNLVSPGAVDTELWSHMSAGQKAEFFKEMEKKIPVGKVGQVEDVAEAYLYCMRDRNVSGAMISTSGGHLLTG</sequence>
<dbReference type="Pfam" id="PF23441">
    <property type="entry name" value="SDR"/>
    <property type="match status" value="1"/>
</dbReference>
<dbReference type="AlphaFoldDB" id="A0AAI8Z9I5"/>
<evidence type="ECO:0000256" key="1">
    <source>
        <dbReference type="ARBA" id="ARBA00006484"/>
    </source>
</evidence>
<dbReference type="PANTHER" id="PTHR43477:SF1">
    <property type="entry name" value="DIHYDROANTICAPSIN 7-DEHYDROGENASE"/>
    <property type="match status" value="1"/>
</dbReference>
<dbReference type="InterPro" id="IPR002347">
    <property type="entry name" value="SDR_fam"/>
</dbReference>
<keyword evidence="5" id="KW-1185">Reference proteome</keyword>
<evidence type="ECO:0008006" key="6">
    <source>
        <dbReference type="Google" id="ProtNLM"/>
    </source>
</evidence>
<dbReference type="PRINTS" id="PR00081">
    <property type="entry name" value="GDHRDH"/>
</dbReference>
<name>A0AAI8Z9I5_9PEZI</name>
<keyword evidence="2" id="KW-0521">NADP</keyword>
<dbReference type="GO" id="GO:0016491">
    <property type="term" value="F:oxidoreductase activity"/>
    <property type="evidence" value="ECO:0007669"/>
    <property type="project" value="UniProtKB-KW"/>
</dbReference>
<protein>
    <recommendedName>
        <fullName evidence="6">Short chain dehydrogenase</fullName>
    </recommendedName>
</protein>
<dbReference type="Gene3D" id="3.40.50.720">
    <property type="entry name" value="NAD(P)-binding Rossmann-like Domain"/>
    <property type="match status" value="1"/>
</dbReference>
<evidence type="ECO:0000313" key="4">
    <source>
        <dbReference type="EMBL" id="CAK4034871.1"/>
    </source>
</evidence>
<dbReference type="InterPro" id="IPR051122">
    <property type="entry name" value="SDR_DHRS6-like"/>
</dbReference>
<accession>A0AAI8Z9I5</accession>
<dbReference type="CDD" id="cd05233">
    <property type="entry name" value="SDR_c"/>
    <property type="match status" value="1"/>
</dbReference>